<evidence type="ECO:0000313" key="1">
    <source>
        <dbReference type="EMBL" id="KAK4528923.1"/>
    </source>
</evidence>
<reference evidence="1 2" key="1">
    <citation type="submission" date="2022-07" db="EMBL/GenBank/DDBJ databases">
        <title>Genome-wide signatures of adaptation to extreme environments.</title>
        <authorList>
            <person name="Cho C.H."/>
            <person name="Yoon H.S."/>
        </authorList>
    </citation>
    <scope>NUCLEOTIDE SEQUENCE [LARGE SCALE GENOMIC DNA]</scope>
    <source>
        <strain evidence="1 2">108.79 E11</strain>
    </source>
</reference>
<gene>
    <name evidence="1" type="ORF">GAYE_SCF66G6871</name>
</gene>
<protein>
    <recommendedName>
        <fullName evidence="3">Archaeal ATPase</fullName>
    </recommendedName>
</protein>
<dbReference type="EMBL" id="JANCYU010000071">
    <property type="protein sequence ID" value="KAK4528923.1"/>
    <property type="molecule type" value="Genomic_DNA"/>
</dbReference>
<sequence length="305" mass="35598">MGKSMYLYLIAVFARHFGNPVQYIGNALALVEDEINQKPFLNHSFWPISSDYRSLAAVALKDVIVYALETGDMELCIDIRENVMFMKSLNLLIVDEHNAFWQQLGKDTKKWPPFFKFYARPVWRGSRYCKFVVAGSQHHEFESNLPKEFAVWENLSDYPPNLKDKKKEVMNLTGLVPRMVGIMVNLAKTSGDFSFEELFSKFHERVIADMQRKHDEYVVALDERKKAEFVQMLRKLFYSSETPKFRICDAAYRDRGFLIALNDCSLKFYNSIARDILHRAFLELVFTEMSRKYKKSQRNGGSNGE</sequence>
<dbReference type="Proteomes" id="UP001300502">
    <property type="component" value="Unassembled WGS sequence"/>
</dbReference>
<name>A0AAV9INR5_9RHOD</name>
<dbReference type="AlphaFoldDB" id="A0AAV9INR5"/>
<organism evidence="1 2">
    <name type="scientific">Galdieria yellowstonensis</name>
    <dbReference type="NCBI Taxonomy" id="3028027"/>
    <lineage>
        <taxon>Eukaryota</taxon>
        <taxon>Rhodophyta</taxon>
        <taxon>Bangiophyceae</taxon>
        <taxon>Galdieriales</taxon>
        <taxon>Galdieriaceae</taxon>
        <taxon>Galdieria</taxon>
    </lineage>
</organism>
<proteinExistence type="predicted"/>
<evidence type="ECO:0008006" key="3">
    <source>
        <dbReference type="Google" id="ProtNLM"/>
    </source>
</evidence>
<comment type="caution">
    <text evidence="1">The sequence shown here is derived from an EMBL/GenBank/DDBJ whole genome shotgun (WGS) entry which is preliminary data.</text>
</comment>
<evidence type="ECO:0000313" key="2">
    <source>
        <dbReference type="Proteomes" id="UP001300502"/>
    </source>
</evidence>
<keyword evidence="2" id="KW-1185">Reference proteome</keyword>
<accession>A0AAV9INR5</accession>